<dbReference type="EMBL" id="GGEC01006583">
    <property type="protein sequence ID" value="MBW87066.1"/>
    <property type="molecule type" value="Transcribed_RNA"/>
</dbReference>
<reference evidence="1" key="1">
    <citation type="submission" date="2018-02" db="EMBL/GenBank/DDBJ databases">
        <title>Rhizophora mucronata_Transcriptome.</title>
        <authorList>
            <person name="Meera S.P."/>
            <person name="Sreeshan A."/>
            <person name="Augustine A."/>
        </authorList>
    </citation>
    <scope>NUCLEOTIDE SEQUENCE</scope>
    <source>
        <tissue evidence="1">Leaf</tissue>
    </source>
</reference>
<proteinExistence type="predicted"/>
<protein>
    <submittedName>
        <fullName evidence="1">Uncharacterized protein</fullName>
    </submittedName>
</protein>
<sequence length="53" mass="5993">MASMVPQQCCQVLFALFHGDFVCLKRISVENLHLIHVEIAKTPISMNLILVQI</sequence>
<dbReference type="AlphaFoldDB" id="A0A2P2J0Q8"/>
<name>A0A2P2J0Q8_RHIMU</name>
<organism evidence="1">
    <name type="scientific">Rhizophora mucronata</name>
    <name type="common">Asiatic mangrove</name>
    <dbReference type="NCBI Taxonomy" id="61149"/>
    <lineage>
        <taxon>Eukaryota</taxon>
        <taxon>Viridiplantae</taxon>
        <taxon>Streptophyta</taxon>
        <taxon>Embryophyta</taxon>
        <taxon>Tracheophyta</taxon>
        <taxon>Spermatophyta</taxon>
        <taxon>Magnoliopsida</taxon>
        <taxon>eudicotyledons</taxon>
        <taxon>Gunneridae</taxon>
        <taxon>Pentapetalae</taxon>
        <taxon>rosids</taxon>
        <taxon>fabids</taxon>
        <taxon>Malpighiales</taxon>
        <taxon>Rhizophoraceae</taxon>
        <taxon>Rhizophora</taxon>
    </lineage>
</organism>
<accession>A0A2P2J0Q8</accession>
<evidence type="ECO:0000313" key="1">
    <source>
        <dbReference type="EMBL" id="MBW87066.1"/>
    </source>
</evidence>